<dbReference type="EMBL" id="HE575314">
    <property type="protein sequence ID" value="CCC89276.1"/>
    <property type="molecule type" value="Genomic_DNA"/>
</dbReference>
<sequence>MRRACWHLCRSPERVAAAAAGSVKSADDATEAMRRKTNHVFSIRRSPASLYEDTMHSNTLTDHPLTHRTQRDELSYRKRKLTERGNYEKAAEAEAEAEHRDKTGRGGAETREYYSALFFLVFGYLTAHSVVFRRYYPDDLQMNYAPDRGYSDEVAVRRKELTAVNEMVGVSVLESIYSKQKGVIKKRMDDD</sequence>
<organism evidence="3">
    <name type="scientific">Trypanosoma congolense (strain IL3000)</name>
    <dbReference type="NCBI Taxonomy" id="1068625"/>
    <lineage>
        <taxon>Eukaryota</taxon>
        <taxon>Discoba</taxon>
        <taxon>Euglenozoa</taxon>
        <taxon>Kinetoplastea</taxon>
        <taxon>Metakinetoplastina</taxon>
        <taxon>Trypanosomatida</taxon>
        <taxon>Trypanosomatidae</taxon>
        <taxon>Trypanosoma</taxon>
        <taxon>Nannomonas</taxon>
    </lineage>
</organism>
<reference evidence="3" key="1">
    <citation type="journal article" date="2012" name="Proc. Natl. Acad. Sci. U.S.A.">
        <title>Antigenic diversity is generated by distinct evolutionary mechanisms in African trypanosome species.</title>
        <authorList>
            <person name="Jackson A.P."/>
            <person name="Berry A."/>
            <person name="Aslett M."/>
            <person name="Allison H.C."/>
            <person name="Burton P."/>
            <person name="Vavrova-Anderson J."/>
            <person name="Brown R."/>
            <person name="Browne H."/>
            <person name="Corton N."/>
            <person name="Hauser H."/>
            <person name="Gamble J."/>
            <person name="Gilderthorp R."/>
            <person name="Marcello L."/>
            <person name="McQuillan J."/>
            <person name="Otto T.D."/>
            <person name="Quail M.A."/>
            <person name="Sanders M.J."/>
            <person name="van Tonder A."/>
            <person name="Ginger M.L."/>
            <person name="Field M.C."/>
            <person name="Barry J.D."/>
            <person name="Hertz-Fowler C."/>
            <person name="Berriman M."/>
        </authorList>
    </citation>
    <scope>NUCLEOTIDE SEQUENCE</scope>
    <source>
        <strain evidence="3">IL3000</strain>
    </source>
</reference>
<evidence type="ECO:0008006" key="4">
    <source>
        <dbReference type="Google" id="ProtNLM"/>
    </source>
</evidence>
<keyword evidence="2" id="KW-0472">Membrane</keyword>
<dbReference type="AlphaFoldDB" id="G0UIS6"/>
<feature type="transmembrane region" description="Helical" evidence="2">
    <location>
        <begin position="113"/>
        <end position="132"/>
    </location>
</feature>
<proteinExistence type="predicted"/>
<keyword evidence="2" id="KW-1133">Transmembrane helix</keyword>
<name>G0UIS6_TRYCI</name>
<dbReference type="VEuPathDB" id="TriTrypDB:TcIL3000_1_340"/>
<accession>G0UIS6</accession>
<evidence type="ECO:0000256" key="1">
    <source>
        <dbReference type="SAM" id="MobiDB-lite"/>
    </source>
</evidence>
<gene>
    <name evidence="3" type="ORF">TCIL3000_1_340</name>
</gene>
<keyword evidence="2" id="KW-0812">Transmembrane</keyword>
<protein>
    <recommendedName>
        <fullName evidence="4">Transmembrane protein</fullName>
    </recommendedName>
</protein>
<evidence type="ECO:0000313" key="3">
    <source>
        <dbReference type="EMBL" id="CCC89276.1"/>
    </source>
</evidence>
<evidence type="ECO:0000256" key="2">
    <source>
        <dbReference type="SAM" id="Phobius"/>
    </source>
</evidence>
<feature type="region of interest" description="Disordered" evidence="1">
    <location>
        <begin position="77"/>
        <end position="106"/>
    </location>
</feature>